<protein>
    <submittedName>
        <fullName evidence="1">AlNc14C632G12298 protein</fullName>
    </submittedName>
</protein>
<dbReference type="EMBL" id="FR824637">
    <property type="protein sequence ID" value="CCA27685.1"/>
    <property type="molecule type" value="Genomic_DNA"/>
</dbReference>
<evidence type="ECO:0000313" key="1">
    <source>
        <dbReference type="EMBL" id="CCA27685.1"/>
    </source>
</evidence>
<dbReference type="HOGENOM" id="CLU_2727509_0_0_1"/>
<reference evidence="1" key="2">
    <citation type="submission" date="2011-02" db="EMBL/GenBank/DDBJ databases">
        <authorList>
            <person name="MacLean D."/>
        </authorList>
    </citation>
    <scope>NUCLEOTIDE SEQUENCE</scope>
</reference>
<dbReference type="AlphaFoldDB" id="F0X1J5"/>
<name>F0X1J5_9STRA</name>
<proteinExistence type="predicted"/>
<sequence length="72" mass="7839">MDLDDFIFFAHEADTEMEAFTTADPLSVDGDVTFVSTAQDNSDDDETAESGATCEGSLVRIQRSAFKVTIQI</sequence>
<accession>F0X1J5</accession>
<reference evidence="1" key="1">
    <citation type="journal article" date="2011" name="PLoS Biol.">
        <title>Gene gain and loss during evolution of obligate parasitism in the white rust pathogen of Arabidopsis thaliana.</title>
        <authorList>
            <person name="Kemen E."/>
            <person name="Gardiner A."/>
            <person name="Schultz-Larsen T."/>
            <person name="Kemen A.C."/>
            <person name="Balmuth A.L."/>
            <person name="Robert-Seilaniantz A."/>
            <person name="Bailey K."/>
            <person name="Holub E."/>
            <person name="Studholme D.J."/>
            <person name="Maclean D."/>
            <person name="Jones J.D."/>
        </authorList>
    </citation>
    <scope>NUCLEOTIDE SEQUENCE</scope>
</reference>
<gene>
    <name evidence="1" type="primary">AlNc14C632G12298</name>
    <name evidence="1" type="ORF">ALNC14_138290</name>
</gene>
<organism evidence="1">
    <name type="scientific">Albugo laibachii Nc14</name>
    <dbReference type="NCBI Taxonomy" id="890382"/>
    <lineage>
        <taxon>Eukaryota</taxon>
        <taxon>Sar</taxon>
        <taxon>Stramenopiles</taxon>
        <taxon>Oomycota</taxon>
        <taxon>Peronosporomycetes</taxon>
        <taxon>Albuginales</taxon>
        <taxon>Albuginaceae</taxon>
        <taxon>Albugo</taxon>
    </lineage>
</organism>